<keyword evidence="3" id="KW-0547">Nucleotide-binding</keyword>
<dbReference type="RefSeq" id="WP_285757405.1">
    <property type="nucleotide sequence ID" value="NZ_BSQG01000001.1"/>
</dbReference>
<dbReference type="PANTHER" id="PTHR46566:SF5">
    <property type="entry name" value="1-PHOSPHOFRUCTOKINASE"/>
    <property type="match status" value="1"/>
</dbReference>
<evidence type="ECO:0000313" key="9">
    <source>
        <dbReference type="Proteomes" id="UP001165092"/>
    </source>
</evidence>
<evidence type="ECO:0000256" key="3">
    <source>
        <dbReference type="ARBA" id="ARBA00022741"/>
    </source>
</evidence>
<dbReference type="Pfam" id="PF00294">
    <property type="entry name" value="PfkB"/>
    <property type="match status" value="1"/>
</dbReference>
<dbReference type="PANTHER" id="PTHR46566">
    <property type="entry name" value="1-PHOSPHOFRUCTOKINASE-RELATED"/>
    <property type="match status" value="1"/>
</dbReference>
<dbReference type="PIRSF" id="PIRSF000535">
    <property type="entry name" value="1PFK/6PFK/LacC"/>
    <property type="match status" value="1"/>
</dbReference>
<dbReference type="NCBIfam" id="TIGR03828">
    <property type="entry name" value="pfkB"/>
    <property type="match status" value="1"/>
</dbReference>
<comment type="similarity">
    <text evidence="1">Belongs to the carbohydrate kinase PfkB family.</text>
</comment>
<evidence type="ECO:0000256" key="1">
    <source>
        <dbReference type="ARBA" id="ARBA00010688"/>
    </source>
</evidence>
<dbReference type="CDD" id="cd01164">
    <property type="entry name" value="FruK_PfkB_like"/>
    <property type="match status" value="1"/>
</dbReference>
<evidence type="ECO:0000259" key="7">
    <source>
        <dbReference type="Pfam" id="PF00294"/>
    </source>
</evidence>
<evidence type="ECO:0000256" key="5">
    <source>
        <dbReference type="ARBA" id="ARBA00022840"/>
    </source>
</evidence>
<feature type="domain" description="Carbohydrate kinase PfkB" evidence="7">
    <location>
        <begin position="10"/>
        <end position="290"/>
    </location>
</feature>
<protein>
    <submittedName>
        <fullName evidence="8">1-phosphofructokinase</fullName>
    </submittedName>
</protein>
<dbReference type="InterPro" id="IPR022463">
    <property type="entry name" value="1-PFruKinase"/>
</dbReference>
<keyword evidence="4" id="KW-0418">Kinase</keyword>
<dbReference type="AlphaFoldDB" id="A0A9W6UG48"/>
<dbReference type="GO" id="GO:0005524">
    <property type="term" value="F:ATP binding"/>
    <property type="evidence" value="ECO:0007669"/>
    <property type="project" value="UniProtKB-KW"/>
</dbReference>
<dbReference type="InterPro" id="IPR029056">
    <property type="entry name" value="Ribokinase-like"/>
</dbReference>
<reference evidence="8" key="1">
    <citation type="submission" date="2023-02" db="EMBL/GenBank/DDBJ databases">
        <title>Nocardiopsis ansamitocini NBRC 112285.</title>
        <authorList>
            <person name="Ichikawa N."/>
            <person name="Sato H."/>
            <person name="Tonouchi N."/>
        </authorList>
    </citation>
    <scope>NUCLEOTIDE SEQUENCE</scope>
    <source>
        <strain evidence="8">NBRC 112285</strain>
    </source>
</reference>
<evidence type="ECO:0000256" key="2">
    <source>
        <dbReference type="ARBA" id="ARBA00022679"/>
    </source>
</evidence>
<dbReference type="InterPro" id="IPR011611">
    <property type="entry name" value="PfkB_dom"/>
</dbReference>
<evidence type="ECO:0000313" key="8">
    <source>
        <dbReference type="EMBL" id="GLU46561.1"/>
    </source>
</evidence>
<accession>A0A9W6UG48</accession>
<organism evidence="8 9">
    <name type="scientific">Nocardiopsis ansamitocini</name>
    <dbReference type="NCBI Taxonomy" id="1670832"/>
    <lineage>
        <taxon>Bacteria</taxon>
        <taxon>Bacillati</taxon>
        <taxon>Actinomycetota</taxon>
        <taxon>Actinomycetes</taxon>
        <taxon>Streptosporangiales</taxon>
        <taxon>Nocardiopsidaceae</taxon>
        <taxon>Nocardiopsis</taxon>
    </lineage>
</organism>
<dbReference type="GO" id="GO:0005829">
    <property type="term" value="C:cytosol"/>
    <property type="evidence" value="ECO:0007669"/>
    <property type="project" value="TreeGrafter"/>
</dbReference>
<dbReference type="InterPro" id="IPR017583">
    <property type="entry name" value="Tagatose/fructose_Pkinase"/>
</dbReference>
<keyword evidence="5" id="KW-0067">ATP-binding</keyword>
<evidence type="ECO:0000256" key="4">
    <source>
        <dbReference type="ARBA" id="ARBA00022777"/>
    </source>
</evidence>
<dbReference type="NCBIfam" id="TIGR03168">
    <property type="entry name" value="1-PFK"/>
    <property type="match status" value="1"/>
</dbReference>
<evidence type="ECO:0000256" key="6">
    <source>
        <dbReference type="PIRNR" id="PIRNR000535"/>
    </source>
</evidence>
<proteinExistence type="inferred from homology"/>
<keyword evidence="9" id="KW-1185">Reference proteome</keyword>
<gene>
    <name evidence="8" type="primary">fruK</name>
    <name evidence="8" type="ORF">Nans01_09120</name>
</gene>
<comment type="caution">
    <text evidence="8">The sequence shown here is derived from an EMBL/GenBank/DDBJ whole genome shotgun (WGS) entry which is preliminary data.</text>
</comment>
<dbReference type="Gene3D" id="3.40.1190.20">
    <property type="match status" value="1"/>
</dbReference>
<dbReference type="SUPFAM" id="SSF53613">
    <property type="entry name" value="Ribokinase-like"/>
    <property type="match status" value="1"/>
</dbReference>
<sequence>MILTVTPNPSVDRTLEISALERGEVLRARVARADPGGKGVNVSRALCGAGVETTAILPVGGTEGAQLTALLTERQVPAVAVPISGSTRSNITVTEADGTTTKLNVTGPTLSEEETAALLAAVDAELARGPRWLVAAGSLPSGAHSDFYVRLAERAAAHGVPIALDTSEAPLESAAKHGTLSLLKPNHEELSDLLGRPLPTLGDVVTGAREVLNWGNEAALVTLGGHGALLVLKDQCWLAKGPSVVPRSTVGAGDCSLAGYLSAVDAAPEDRLRNAVAWGTAAVALPGTTVPTASEVDPGAVQVSTDPDPDLVVREL</sequence>
<name>A0A9W6UG48_9ACTN</name>
<dbReference type="EMBL" id="BSQG01000001">
    <property type="protein sequence ID" value="GLU46561.1"/>
    <property type="molecule type" value="Genomic_DNA"/>
</dbReference>
<keyword evidence="2 6" id="KW-0808">Transferase</keyword>
<dbReference type="Proteomes" id="UP001165092">
    <property type="component" value="Unassembled WGS sequence"/>
</dbReference>
<dbReference type="GO" id="GO:0008662">
    <property type="term" value="F:1-phosphofructokinase activity"/>
    <property type="evidence" value="ECO:0007669"/>
    <property type="project" value="InterPro"/>
</dbReference>